<sequence length="146" mass="15892">MPDQTPAELAAAWVDLWNGDLALSPSIVATDFVSHAAPLFGGAAADNTGRDLLERWISGAHAVFADLRFKVQLGPFQDGDFVILRWKAQGTYTGVLPGTAPNAKGRTVEFYGTDTLRISDGLIREYWANADSLWVVQQIGRQYVPA</sequence>
<evidence type="ECO:0000313" key="2">
    <source>
        <dbReference type="Proteomes" id="UP001138997"/>
    </source>
</evidence>
<protein>
    <submittedName>
        <fullName evidence="1">Ester cyclase</fullName>
    </submittedName>
</protein>
<comment type="caution">
    <text evidence="1">The sequence shown here is derived from an EMBL/GenBank/DDBJ whole genome shotgun (WGS) entry which is preliminary data.</text>
</comment>
<dbReference type="GO" id="GO:0030638">
    <property type="term" value="P:polyketide metabolic process"/>
    <property type="evidence" value="ECO:0007669"/>
    <property type="project" value="InterPro"/>
</dbReference>
<dbReference type="Proteomes" id="UP001138997">
    <property type="component" value="Unassembled WGS sequence"/>
</dbReference>
<dbReference type="Gene3D" id="3.10.450.50">
    <property type="match status" value="1"/>
</dbReference>
<dbReference type="InterPro" id="IPR009959">
    <property type="entry name" value="Cyclase_SnoaL-like"/>
</dbReference>
<dbReference type="SUPFAM" id="SSF54427">
    <property type="entry name" value="NTF2-like"/>
    <property type="match status" value="1"/>
</dbReference>
<evidence type="ECO:0000313" key="1">
    <source>
        <dbReference type="EMBL" id="MCD5315183.1"/>
    </source>
</evidence>
<reference evidence="1" key="1">
    <citation type="submission" date="2021-11" db="EMBL/GenBank/DDBJ databases">
        <title>Streptomyces corallinus and Kineosporia corallina sp. nov., two new coral-derived marine actinobacteria.</title>
        <authorList>
            <person name="Buangrab K."/>
            <person name="Sutthacheep M."/>
            <person name="Yeemin T."/>
            <person name="Harunari E."/>
            <person name="Igarashi Y."/>
            <person name="Sripreechasak P."/>
            <person name="Kanchanasin P."/>
            <person name="Tanasupawat S."/>
            <person name="Phongsopitanun W."/>
        </authorList>
    </citation>
    <scope>NUCLEOTIDE SEQUENCE</scope>
    <source>
        <strain evidence="1">JCM 31032</strain>
    </source>
</reference>
<gene>
    <name evidence="1" type="ORF">LR394_30185</name>
</gene>
<dbReference type="RefSeq" id="WP_231447984.1">
    <property type="nucleotide sequence ID" value="NZ_JAJOMB010000020.1"/>
</dbReference>
<dbReference type="AlphaFoldDB" id="A0A9X1NLA9"/>
<name>A0A9X1NLA9_9ACTN</name>
<dbReference type="EMBL" id="JAJOMB010000020">
    <property type="protein sequence ID" value="MCD5315183.1"/>
    <property type="molecule type" value="Genomic_DNA"/>
</dbReference>
<organism evidence="1 2">
    <name type="scientific">Kineosporia babensis</name>
    <dbReference type="NCBI Taxonomy" id="499548"/>
    <lineage>
        <taxon>Bacteria</taxon>
        <taxon>Bacillati</taxon>
        <taxon>Actinomycetota</taxon>
        <taxon>Actinomycetes</taxon>
        <taxon>Kineosporiales</taxon>
        <taxon>Kineosporiaceae</taxon>
        <taxon>Kineosporia</taxon>
    </lineage>
</organism>
<proteinExistence type="predicted"/>
<dbReference type="InterPro" id="IPR032710">
    <property type="entry name" value="NTF2-like_dom_sf"/>
</dbReference>
<keyword evidence="2" id="KW-1185">Reference proteome</keyword>
<dbReference type="Pfam" id="PF07366">
    <property type="entry name" value="SnoaL"/>
    <property type="match status" value="1"/>
</dbReference>
<accession>A0A9X1NLA9</accession>